<dbReference type="InterPro" id="IPR036097">
    <property type="entry name" value="HisK_dim/P_sf"/>
</dbReference>
<dbReference type="Proteomes" id="UP000590740">
    <property type="component" value="Unassembled WGS sequence"/>
</dbReference>
<dbReference type="GO" id="GO:0007234">
    <property type="term" value="P:osmosensory signaling via phosphorelay pathway"/>
    <property type="evidence" value="ECO:0007669"/>
    <property type="project" value="TreeGrafter"/>
</dbReference>
<evidence type="ECO:0000256" key="8">
    <source>
        <dbReference type="ARBA" id="ARBA00023012"/>
    </source>
</evidence>
<dbReference type="CDD" id="cd00075">
    <property type="entry name" value="HATPase"/>
    <property type="match status" value="1"/>
</dbReference>
<evidence type="ECO:0000256" key="7">
    <source>
        <dbReference type="ARBA" id="ARBA00022840"/>
    </source>
</evidence>
<gene>
    <name evidence="11" type="ORF">HNQ65_002532</name>
</gene>
<keyword evidence="8" id="KW-0902">Two-component regulatory system</keyword>
<keyword evidence="4" id="KW-0808">Transferase</keyword>
<evidence type="ECO:0000259" key="10">
    <source>
        <dbReference type="PROSITE" id="PS50109"/>
    </source>
</evidence>
<evidence type="ECO:0000313" key="12">
    <source>
        <dbReference type="Proteomes" id="UP000590740"/>
    </source>
</evidence>
<dbReference type="Pfam" id="PF00512">
    <property type="entry name" value="HisKA"/>
    <property type="match status" value="1"/>
</dbReference>
<dbReference type="SMART" id="SM00387">
    <property type="entry name" value="HATPase_c"/>
    <property type="match status" value="1"/>
</dbReference>
<dbReference type="CDD" id="cd00082">
    <property type="entry name" value="HisKA"/>
    <property type="match status" value="1"/>
</dbReference>
<evidence type="ECO:0000256" key="5">
    <source>
        <dbReference type="ARBA" id="ARBA00022741"/>
    </source>
</evidence>
<keyword evidence="7" id="KW-0067">ATP-binding</keyword>
<dbReference type="GO" id="GO:0000155">
    <property type="term" value="F:phosphorelay sensor kinase activity"/>
    <property type="evidence" value="ECO:0007669"/>
    <property type="project" value="InterPro"/>
</dbReference>
<dbReference type="EMBL" id="JACHIG010000005">
    <property type="protein sequence ID" value="MBB5032949.1"/>
    <property type="molecule type" value="Genomic_DNA"/>
</dbReference>
<feature type="transmembrane region" description="Helical" evidence="9">
    <location>
        <begin position="301"/>
        <end position="320"/>
    </location>
</feature>
<dbReference type="SUPFAM" id="SSF47384">
    <property type="entry name" value="Homodimeric domain of signal transducing histidine kinase"/>
    <property type="match status" value="1"/>
</dbReference>
<dbReference type="Pfam" id="PF02518">
    <property type="entry name" value="HATPase_c"/>
    <property type="match status" value="1"/>
</dbReference>
<dbReference type="PROSITE" id="PS50109">
    <property type="entry name" value="HIS_KIN"/>
    <property type="match status" value="1"/>
</dbReference>
<dbReference type="InterPro" id="IPR004358">
    <property type="entry name" value="Sig_transdc_His_kin-like_C"/>
</dbReference>
<keyword evidence="12" id="KW-1185">Reference proteome</keyword>
<evidence type="ECO:0000256" key="6">
    <source>
        <dbReference type="ARBA" id="ARBA00022777"/>
    </source>
</evidence>
<evidence type="ECO:0000256" key="3">
    <source>
        <dbReference type="ARBA" id="ARBA00022553"/>
    </source>
</evidence>
<feature type="domain" description="Histidine kinase" evidence="10">
    <location>
        <begin position="364"/>
        <end position="578"/>
    </location>
</feature>
<dbReference type="InterPro" id="IPR003594">
    <property type="entry name" value="HATPase_dom"/>
</dbReference>
<dbReference type="PRINTS" id="PR00344">
    <property type="entry name" value="BCTRLSENSOR"/>
</dbReference>
<dbReference type="AlphaFoldDB" id="A0A7W7YBA9"/>
<dbReference type="SMART" id="SM00388">
    <property type="entry name" value="HisKA"/>
    <property type="match status" value="1"/>
</dbReference>
<proteinExistence type="predicted"/>
<reference evidence="11 12" key="1">
    <citation type="submission" date="2020-08" db="EMBL/GenBank/DDBJ databases">
        <title>Genomic Encyclopedia of Type Strains, Phase IV (KMG-IV): sequencing the most valuable type-strain genomes for metagenomic binning, comparative biology and taxonomic classification.</title>
        <authorList>
            <person name="Goeker M."/>
        </authorList>
    </citation>
    <scope>NUCLEOTIDE SEQUENCE [LARGE SCALE GENOMIC DNA]</scope>
    <source>
        <strain evidence="11 12">DSM 12252</strain>
    </source>
</reference>
<dbReference type="RefSeq" id="WP_184339878.1">
    <property type="nucleotide sequence ID" value="NZ_JACHIG010000005.1"/>
</dbReference>
<dbReference type="GO" id="GO:0030295">
    <property type="term" value="F:protein kinase activator activity"/>
    <property type="evidence" value="ECO:0007669"/>
    <property type="project" value="TreeGrafter"/>
</dbReference>
<keyword evidence="9" id="KW-1133">Transmembrane helix</keyword>
<accession>A0A7W7YBA9</accession>
<dbReference type="InterPro" id="IPR003661">
    <property type="entry name" value="HisK_dim/P_dom"/>
</dbReference>
<dbReference type="PANTHER" id="PTHR42878:SF7">
    <property type="entry name" value="SENSOR HISTIDINE KINASE GLRK"/>
    <property type="match status" value="1"/>
</dbReference>
<name>A0A7W7YBA9_9BACT</name>
<dbReference type="InterPro" id="IPR005467">
    <property type="entry name" value="His_kinase_dom"/>
</dbReference>
<dbReference type="InterPro" id="IPR036890">
    <property type="entry name" value="HATPase_C_sf"/>
</dbReference>
<dbReference type="Gene3D" id="1.10.287.130">
    <property type="match status" value="1"/>
</dbReference>
<keyword evidence="3" id="KW-0597">Phosphoprotein</keyword>
<evidence type="ECO:0000313" key="11">
    <source>
        <dbReference type="EMBL" id="MBB5032949.1"/>
    </source>
</evidence>
<evidence type="ECO:0000256" key="4">
    <source>
        <dbReference type="ARBA" id="ARBA00022679"/>
    </source>
</evidence>
<dbReference type="PANTHER" id="PTHR42878">
    <property type="entry name" value="TWO-COMPONENT HISTIDINE KINASE"/>
    <property type="match status" value="1"/>
</dbReference>
<dbReference type="GO" id="GO:0005524">
    <property type="term" value="F:ATP binding"/>
    <property type="evidence" value="ECO:0007669"/>
    <property type="project" value="UniProtKB-KW"/>
</dbReference>
<evidence type="ECO:0000256" key="1">
    <source>
        <dbReference type="ARBA" id="ARBA00000085"/>
    </source>
</evidence>
<dbReference type="Gene3D" id="3.30.565.10">
    <property type="entry name" value="Histidine kinase-like ATPase, C-terminal domain"/>
    <property type="match status" value="1"/>
</dbReference>
<feature type="transmembrane region" description="Helical" evidence="9">
    <location>
        <begin position="20"/>
        <end position="38"/>
    </location>
</feature>
<protein>
    <recommendedName>
        <fullName evidence="2">histidine kinase</fullName>
        <ecNumber evidence="2">2.7.13.3</ecNumber>
    </recommendedName>
</protein>
<dbReference type="GO" id="GO:0000156">
    <property type="term" value="F:phosphorelay response regulator activity"/>
    <property type="evidence" value="ECO:0007669"/>
    <property type="project" value="TreeGrafter"/>
</dbReference>
<comment type="catalytic activity">
    <reaction evidence="1">
        <text>ATP + protein L-histidine = ADP + protein N-phospho-L-histidine.</text>
        <dbReference type="EC" id="2.7.13.3"/>
    </reaction>
</comment>
<evidence type="ECO:0000256" key="2">
    <source>
        <dbReference type="ARBA" id="ARBA00012438"/>
    </source>
</evidence>
<evidence type="ECO:0000256" key="9">
    <source>
        <dbReference type="SAM" id="Phobius"/>
    </source>
</evidence>
<dbReference type="SUPFAM" id="SSF55874">
    <property type="entry name" value="ATPase domain of HSP90 chaperone/DNA topoisomerase II/histidine kinase"/>
    <property type="match status" value="1"/>
</dbReference>
<dbReference type="InterPro" id="IPR050351">
    <property type="entry name" value="BphY/WalK/GraS-like"/>
</dbReference>
<keyword evidence="9" id="KW-0472">Membrane</keyword>
<comment type="caution">
    <text evidence="11">The sequence shown here is derived from an EMBL/GenBank/DDBJ whole genome shotgun (WGS) entry which is preliminary data.</text>
</comment>
<keyword evidence="6 11" id="KW-0418">Kinase</keyword>
<dbReference type="EC" id="2.7.13.3" evidence="2"/>
<organism evidence="11 12">
    <name type="scientific">Prosthecobacter vanneervenii</name>
    <dbReference type="NCBI Taxonomy" id="48466"/>
    <lineage>
        <taxon>Bacteria</taxon>
        <taxon>Pseudomonadati</taxon>
        <taxon>Verrucomicrobiota</taxon>
        <taxon>Verrucomicrobiia</taxon>
        <taxon>Verrucomicrobiales</taxon>
        <taxon>Verrucomicrobiaceae</taxon>
        <taxon>Prosthecobacter</taxon>
    </lineage>
</organism>
<keyword evidence="9" id="KW-0812">Transmembrane</keyword>
<sequence length="583" mass="63439">MSKAAQQPRQDVAGFRSRLLVGMMLVVVGLTAVVLYVAERRVVSDTEQASRLAYVNELAAMHRLQELRHTALAERCKTLVHRPRIHAALEDNALDLLYPSARDELRDVMDAADEVGILHATFYRFLDASGQVIKPPPEENVGRLSEEEEARLTLKQVPATQQTGYLLRRDAEGAETVDAVIAAPVISTETHEVIAALVLGFKPFADQPQDAGTQRAIWVDGRMSPALVDPAGASALAWKVAEALSLPDAAISSLKIDVQGVPHQAFLTRLNPGSMFMPAFEVSLHSLAPSMQRLQQLRWQILTAGGLLLLLGLAASHVIAARLSVPVEKLALDSAVNFAGREQAEAALVMTSVELQRSVRFSADASHQLKTPVTVLRAGLEELLQQPGLSAQSREEIEALIRQTVRLTSMIHDLLLLSRMDAGRLRLDMESVDLSQLVASLADDLSVLPDAADVEVEMDVPAGLHIQGEKRYTSIILQNLLENAWKYNERGGRICIAARVEQTRVCLSVGNSGDGIPQQAQPHIFERFHRAAANEGTPGHGLGLDLARELTRLHGGELRLVRSAPGWTEFEATFLLATAASSS</sequence>
<keyword evidence="5" id="KW-0547">Nucleotide-binding</keyword>